<dbReference type="PRINTS" id="PR00260">
    <property type="entry name" value="CHEMTRNSDUCR"/>
</dbReference>
<comment type="similarity">
    <text evidence="2">Belongs to the methyl-accepting chemotaxis (MCP) protein family.</text>
</comment>
<dbReference type="Gene3D" id="1.20.120.30">
    <property type="entry name" value="Aspartate receptor, ligand-binding domain"/>
    <property type="match status" value="1"/>
</dbReference>
<dbReference type="GO" id="GO:0004888">
    <property type="term" value="F:transmembrane signaling receptor activity"/>
    <property type="evidence" value="ECO:0007669"/>
    <property type="project" value="InterPro"/>
</dbReference>
<keyword evidence="6" id="KW-1185">Reference proteome</keyword>
<proteinExistence type="inferred from homology"/>
<dbReference type="Proteomes" id="UP000244655">
    <property type="component" value="Chromosome"/>
</dbReference>
<dbReference type="OrthoDB" id="369835at2"/>
<dbReference type="GO" id="GO:0016020">
    <property type="term" value="C:membrane"/>
    <property type="evidence" value="ECO:0007669"/>
    <property type="project" value="InterPro"/>
</dbReference>
<dbReference type="PANTHER" id="PTHR32089">
    <property type="entry name" value="METHYL-ACCEPTING CHEMOTAXIS PROTEIN MCPB"/>
    <property type="match status" value="1"/>
</dbReference>
<evidence type="ECO:0000259" key="4">
    <source>
        <dbReference type="PROSITE" id="PS50111"/>
    </source>
</evidence>
<dbReference type="EMBL" id="CP025785">
    <property type="protein sequence ID" value="AWG42944.1"/>
    <property type="molecule type" value="Genomic_DNA"/>
</dbReference>
<evidence type="ECO:0000313" key="5">
    <source>
        <dbReference type="EMBL" id="AWG42944.1"/>
    </source>
</evidence>
<gene>
    <name evidence="5" type="ORF">CR532_03025</name>
</gene>
<dbReference type="InterPro" id="IPR004089">
    <property type="entry name" value="MCPsignal_dom"/>
</dbReference>
<evidence type="ECO:0000313" key="6">
    <source>
        <dbReference type="Proteomes" id="UP000244655"/>
    </source>
</evidence>
<evidence type="ECO:0000256" key="3">
    <source>
        <dbReference type="PROSITE-ProRule" id="PRU00284"/>
    </source>
</evidence>
<dbReference type="InterPro" id="IPR004090">
    <property type="entry name" value="Chemotax_Me-accpt_rcpt"/>
</dbReference>
<dbReference type="PROSITE" id="PS50111">
    <property type="entry name" value="CHEMOTAXIS_TRANSDUC_2"/>
    <property type="match status" value="1"/>
</dbReference>
<accession>A0A2S1LXC3</accession>
<name>A0A2S1LXC3_9SPIR</name>
<organism evidence="5 6">
    <name type="scientific">Candidatus Borreliella tachyglossi</name>
    <dbReference type="NCBI Taxonomy" id="1964448"/>
    <lineage>
        <taxon>Bacteria</taxon>
        <taxon>Pseudomonadati</taxon>
        <taxon>Spirochaetota</taxon>
        <taxon>Spirochaetia</taxon>
        <taxon>Spirochaetales</taxon>
        <taxon>Borreliaceae</taxon>
        <taxon>Borreliella</taxon>
    </lineage>
</organism>
<dbReference type="Gene3D" id="1.10.287.950">
    <property type="entry name" value="Methyl-accepting chemotaxis protein"/>
    <property type="match status" value="1"/>
</dbReference>
<keyword evidence="1 3" id="KW-0807">Transducer</keyword>
<reference evidence="5 6" key="1">
    <citation type="submission" date="2018-01" db="EMBL/GenBank/DDBJ databases">
        <title>Genome sequence of Borrelia tachyglossi.</title>
        <authorList>
            <person name="Gofton A.W."/>
        </authorList>
    </citation>
    <scope>NUCLEOTIDE SEQUENCE [LARGE SCALE GENOMIC DNA]</scope>
    <source>
        <strain evidence="5 6">Bc-F10-1268</strain>
    </source>
</reference>
<dbReference type="GO" id="GO:0006935">
    <property type="term" value="P:chemotaxis"/>
    <property type="evidence" value="ECO:0007669"/>
    <property type="project" value="InterPro"/>
</dbReference>
<sequence length="393" mass="45376">MQKISFFNKKKSNISRVSKYETLRNLKDDKKDLHVYEYKAPVKELLKGFYHSKSSINNVLISAEFLYKSLFSSFENLDKIFEMLIKTTNDARNQVGVIFDDIERNNEEKLKKITTVIVGVQGSLETINNFLGATNMISLNAKLEAARAKEYGKGFSVVADEIKRLSDQAKGVMNMISVKEIEEVSKDLISKNIRELQSDIDKFFSSFLEELTSLESLFKHFVRQQSEFSMLISDLEGVEANVSYLTRSCDSLSNSETFMYSNDEFLKELEFIISEQMTWMNILRSIVENQKSMAIQTDPVKHGFGLFYKGFSPNYGEVKEIWEDLYSYCLNVHKIAVEIVKIFLKDNFGDIDLRRSRDFLIQAEGLSDEIVRKLEHLKKIVIELENQGINIFA</sequence>
<evidence type="ECO:0000256" key="2">
    <source>
        <dbReference type="ARBA" id="ARBA00029447"/>
    </source>
</evidence>
<dbReference type="AlphaFoldDB" id="A0A2S1LXC3"/>
<dbReference type="Pfam" id="PF00015">
    <property type="entry name" value="MCPsignal"/>
    <property type="match status" value="1"/>
</dbReference>
<evidence type="ECO:0000256" key="1">
    <source>
        <dbReference type="ARBA" id="ARBA00023224"/>
    </source>
</evidence>
<protein>
    <submittedName>
        <fullName evidence="5">Chemotaxis protein</fullName>
    </submittedName>
</protein>
<feature type="domain" description="Methyl-accepting transducer" evidence="4">
    <location>
        <begin position="108"/>
        <end position="169"/>
    </location>
</feature>
<dbReference type="GO" id="GO:0007165">
    <property type="term" value="P:signal transduction"/>
    <property type="evidence" value="ECO:0007669"/>
    <property type="project" value="UniProtKB-KW"/>
</dbReference>
<dbReference type="RefSeq" id="WP_108729343.1">
    <property type="nucleotide sequence ID" value="NZ_CP025785.1"/>
</dbReference>
<dbReference type="SUPFAM" id="SSF58104">
    <property type="entry name" value="Methyl-accepting chemotaxis protein (MCP) signaling domain"/>
    <property type="match status" value="1"/>
</dbReference>
<dbReference type="PANTHER" id="PTHR32089:SF112">
    <property type="entry name" value="LYSOZYME-LIKE PROTEIN-RELATED"/>
    <property type="match status" value="1"/>
</dbReference>